<protein>
    <submittedName>
        <fullName evidence="1">Uncharacterized protein</fullName>
    </submittedName>
</protein>
<dbReference type="RefSeq" id="WP_167966746.1">
    <property type="nucleotide sequence ID" value="NZ_CP050831.1"/>
</dbReference>
<dbReference type="Proteomes" id="UP000501780">
    <property type="component" value="Chromosome"/>
</dbReference>
<dbReference type="AlphaFoldDB" id="A0A6H0KU87"/>
<dbReference type="KEGG" id="bfc:BacF7301_24050"/>
<gene>
    <name evidence="1" type="ORF">BacF7301_24050</name>
</gene>
<organism evidence="1 2">
    <name type="scientific">Bacteroides faecium</name>
    <dbReference type="NCBI Taxonomy" id="2715212"/>
    <lineage>
        <taxon>Bacteria</taxon>
        <taxon>Pseudomonadati</taxon>
        <taxon>Bacteroidota</taxon>
        <taxon>Bacteroidia</taxon>
        <taxon>Bacteroidales</taxon>
        <taxon>Bacteroidaceae</taxon>
        <taxon>Bacteroides</taxon>
    </lineage>
</organism>
<dbReference type="EMBL" id="CP050831">
    <property type="protein sequence ID" value="QIU97044.1"/>
    <property type="molecule type" value="Genomic_DNA"/>
</dbReference>
<evidence type="ECO:0000313" key="1">
    <source>
        <dbReference type="EMBL" id="QIU97044.1"/>
    </source>
</evidence>
<name>A0A6H0KU87_9BACE</name>
<reference evidence="1 2" key="1">
    <citation type="submission" date="2020-03" db="EMBL/GenBank/DDBJ databases">
        <title>Genomic analysis of Bacteroides faecium CBA7301.</title>
        <authorList>
            <person name="Kim J."/>
            <person name="Roh S.W."/>
        </authorList>
    </citation>
    <scope>NUCLEOTIDE SEQUENCE [LARGE SCALE GENOMIC DNA]</scope>
    <source>
        <strain evidence="1 2">CBA7301</strain>
    </source>
</reference>
<proteinExistence type="predicted"/>
<accession>A0A6H0KU87</accession>
<keyword evidence="2" id="KW-1185">Reference proteome</keyword>
<sequence>MKQFSAFYVSLTDLLIREGASKKIPDCKRSILVIDVDRWEIEQAKKQRRCLNSTMDFVALLNNKRMLLADAKFRVETNELNSSFVQDIKAKLVYTKPLFYAHLPIHEKIILLFQTKKVEQCRNRIRRLMNNKSDIEVMDIADFYDKYVM</sequence>
<evidence type="ECO:0000313" key="2">
    <source>
        <dbReference type="Proteomes" id="UP000501780"/>
    </source>
</evidence>